<evidence type="ECO:0000313" key="1">
    <source>
        <dbReference type="EMBL" id="MEU3708978.1"/>
    </source>
</evidence>
<name>A0ABV2YTA2_9ACTN</name>
<comment type="caution">
    <text evidence="1">The sequence shown here is derived from an EMBL/GenBank/DDBJ whole genome shotgun (WGS) entry which is preliminary data.</text>
</comment>
<keyword evidence="2" id="KW-1185">Reference proteome</keyword>
<dbReference type="EMBL" id="JBEZVI010000002">
    <property type="protein sequence ID" value="MEU3708978.1"/>
    <property type="molecule type" value="Genomic_DNA"/>
</dbReference>
<gene>
    <name evidence="1" type="ORF">AB0E61_02615</name>
</gene>
<dbReference type="RefSeq" id="WP_030287111.1">
    <property type="nucleotide sequence ID" value="NZ_JBEZVI010000002.1"/>
</dbReference>
<dbReference type="Proteomes" id="UP001550853">
    <property type="component" value="Unassembled WGS sequence"/>
</dbReference>
<accession>A0ABV2YTA2</accession>
<protein>
    <submittedName>
        <fullName evidence="1">Uncharacterized protein</fullName>
    </submittedName>
</protein>
<organism evidence="1 2">
    <name type="scientific">Streptomyces catenulae</name>
    <dbReference type="NCBI Taxonomy" id="66875"/>
    <lineage>
        <taxon>Bacteria</taxon>
        <taxon>Bacillati</taxon>
        <taxon>Actinomycetota</taxon>
        <taxon>Actinomycetes</taxon>
        <taxon>Kitasatosporales</taxon>
        <taxon>Streptomycetaceae</taxon>
        <taxon>Streptomyces</taxon>
    </lineage>
</organism>
<evidence type="ECO:0000313" key="2">
    <source>
        <dbReference type="Proteomes" id="UP001550853"/>
    </source>
</evidence>
<sequence length="78" mass="8916">MTIRAVAFSRCECGKERGYDDERTAAKALGRAQAKRDRVGERKGNRRGLYRENRFYECEYGMYHLTSLSRAEYAGAAA</sequence>
<proteinExistence type="predicted"/>
<reference evidence="1 2" key="1">
    <citation type="submission" date="2024-06" db="EMBL/GenBank/DDBJ databases">
        <title>The Natural Products Discovery Center: Release of the First 8490 Sequenced Strains for Exploring Actinobacteria Biosynthetic Diversity.</title>
        <authorList>
            <person name="Kalkreuter E."/>
            <person name="Kautsar S.A."/>
            <person name="Yang D."/>
            <person name="Bader C.D."/>
            <person name="Teijaro C.N."/>
            <person name="Fluegel L."/>
            <person name="Davis C.M."/>
            <person name="Simpson J.R."/>
            <person name="Lauterbach L."/>
            <person name="Steele A.D."/>
            <person name="Gui C."/>
            <person name="Meng S."/>
            <person name="Li G."/>
            <person name="Viehrig K."/>
            <person name="Ye F."/>
            <person name="Su P."/>
            <person name="Kiefer A.F."/>
            <person name="Nichols A."/>
            <person name="Cepeda A.J."/>
            <person name="Yan W."/>
            <person name="Fan B."/>
            <person name="Jiang Y."/>
            <person name="Adhikari A."/>
            <person name="Zheng C.-J."/>
            <person name="Schuster L."/>
            <person name="Cowan T.M."/>
            <person name="Smanski M.J."/>
            <person name="Chevrette M.G."/>
            <person name="De Carvalho L.P.S."/>
            <person name="Shen B."/>
        </authorList>
    </citation>
    <scope>NUCLEOTIDE SEQUENCE [LARGE SCALE GENOMIC DNA]</scope>
    <source>
        <strain evidence="1 2">NPDC033039</strain>
    </source>
</reference>